<gene>
    <name evidence="2" type="ORF">D0T12_01955</name>
</gene>
<feature type="transmembrane region" description="Helical" evidence="1">
    <location>
        <begin position="59"/>
        <end position="85"/>
    </location>
</feature>
<organism evidence="2 3">
    <name type="scientific">Actinomadura spongiicola</name>
    <dbReference type="NCBI Taxonomy" id="2303421"/>
    <lineage>
        <taxon>Bacteria</taxon>
        <taxon>Bacillati</taxon>
        <taxon>Actinomycetota</taxon>
        <taxon>Actinomycetes</taxon>
        <taxon>Streptosporangiales</taxon>
        <taxon>Thermomonosporaceae</taxon>
        <taxon>Actinomadura</taxon>
    </lineage>
</organism>
<dbReference type="Proteomes" id="UP000262882">
    <property type="component" value="Unassembled WGS sequence"/>
</dbReference>
<dbReference type="EMBL" id="QVNQ01000001">
    <property type="protein sequence ID" value="RFS87040.1"/>
    <property type="molecule type" value="Genomic_DNA"/>
</dbReference>
<proteinExistence type="predicted"/>
<evidence type="ECO:0000313" key="3">
    <source>
        <dbReference type="Proteomes" id="UP000262882"/>
    </source>
</evidence>
<dbReference type="AlphaFoldDB" id="A0A372GNQ2"/>
<keyword evidence="3" id="KW-1185">Reference proteome</keyword>
<reference evidence="2 3" key="1">
    <citation type="submission" date="2018-08" db="EMBL/GenBank/DDBJ databases">
        <title>Actinomadura spongicola sp. nov., isolated from marine sponge Leucetta chagosensis.</title>
        <authorList>
            <person name="Li L."/>
            <person name="Lin H.W."/>
        </authorList>
    </citation>
    <scope>NUCLEOTIDE SEQUENCE [LARGE SCALE GENOMIC DNA]</scope>
    <source>
        <strain evidence="2 3">LHW52907</strain>
    </source>
</reference>
<accession>A0A372GNQ2</accession>
<name>A0A372GNQ2_9ACTN</name>
<keyword evidence="1" id="KW-0472">Membrane</keyword>
<sequence length="161" mass="16253">MQLVAVGDGIPAVFAIGPQAVGVFAAGQEATGIIALGQVANGVVAIGQLARGVVAIGQLATGVFALGQAAFGFFAAGMAAIGVVVQAGVGFGGTSAVSSKLGFWGRLHIQRMFDPHARGPILQHGGLPGWRIVLATVGTLALTAAWWKITGEPLREMILDL</sequence>
<comment type="caution">
    <text evidence="2">The sequence shown here is derived from an EMBL/GenBank/DDBJ whole genome shotgun (WGS) entry which is preliminary data.</text>
</comment>
<evidence type="ECO:0000313" key="2">
    <source>
        <dbReference type="EMBL" id="RFS87040.1"/>
    </source>
</evidence>
<keyword evidence="1" id="KW-1133">Transmembrane helix</keyword>
<evidence type="ECO:0000256" key="1">
    <source>
        <dbReference type="SAM" id="Phobius"/>
    </source>
</evidence>
<protein>
    <submittedName>
        <fullName evidence="2">Uncharacterized protein</fullName>
    </submittedName>
</protein>
<keyword evidence="1" id="KW-0812">Transmembrane</keyword>